<dbReference type="RefSeq" id="WP_074463231.1">
    <property type="nucleotide sequence ID" value="NZ_FMUR01000020.1"/>
</dbReference>
<dbReference type="OrthoDB" id="2005352at2"/>
<accession>A0A1G5GDG8</accession>
<name>A0A1G5GDG8_9FIRM</name>
<proteinExistence type="predicted"/>
<dbReference type="Proteomes" id="UP000183047">
    <property type="component" value="Unassembled WGS sequence"/>
</dbReference>
<dbReference type="EMBL" id="FMUR01000020">
    <property type="protein sequence ID" value="SCY49636.1"/>
    <property type="molecule type" value="Genomic_DNA"/>
</dbReference>
<dbReference type="AlphaFoldDB" id="A0A1G5GDG8"/>
<gene>
    <name evidence="1" type="ORF">SAMN02910451_02826</name>
</gene>
<sequence length="136" mass="15164">MDNRLSVRIQQYPDEIAKMQDSLQDILNKISLSTEAGDDMQLRLLVPRLSYLRAMIEALKGDMNDTLEGIAETDSVTRQVVMQQILLLDTLHGQLSGIADTISVSLKALDESSKQILMAEIMKRCSDIKAAAKELE</sequence>
<reference evidence="2" key="1">
    <citation type="submission" date="2016-10" db="EMBL/GenBank/DDBJ databases">
        <authorList>
            <person name="Varghese N."/>
            <person name="Submissions S."/>
        </authorList>
    </citation>
    <scope>NUCLEOTIDE SEQUENCE [LARGE SCALE GENOMIC DNA]</scope>
    <source>
        <strain evidence="2">XBD2006</strain>
    </source>
</reference>
<organism evidence="1 2">
    <name type="scientific">Butyrivibrio hungatei</name>
    <dbReference type="NCBI Taxonomy" id="185008"/>
    <lineage>
        <taxon>Bacteria</taxon>
        <taxon>Bacillati</taxon>
        <taxon>Bacillota</taxon>
        <taxon>Clostridia</taxon>
        <taxon>Lachnospirales</taxon>
        <taxon>Lachnospiraceae</taxon>
        <taxon>Butyrivibrio</taxon>
    </lineage>
</organism>
<evidence type="ECO:0000313" key="1">
    <source>
        <dbReference type="EMBL" id="SCY49636.1"/>
    </source>
</evidence>
<keyword evidence="2" id="KW-1185">Reference proteome</keyword>
<protein>
    <submittedName>
        <fullName evidence="1">Uncharacterized protein</fullName>
    </submittedName>
</protein>
<evidence type="ECO:0000313" key="2">
    <source>
        <dbReference type="Proteomes" id="UP000183047"/>
    </source>
</evidence>